<dbReference type="Pfam" id="PF02909">
    <property type="entry name" value="TetR_C_1"/>
    <property type="match status" value="1"/>
</dbReference>
<evidence type="ECO:0000256" key="2">
    <source>
        <dbReference type="ARBA" id="ARBA00023163"/>
    </source>
</evidence>
<dbReference type="InterPro" id="IPR036271">
    <property type="entry name" value="Tet_transcr_reg_TetR-rel_C_sf"/>
</dbReference>
<dbReference type="SUPFAM" id="SSF48498">
    <property type="entry name" value="Tetracyclin repressor-like, C-terminal domain"/>
    <property type="match status" value="1"/>
</dbReference>
<dbReference type="RefSeq" id="WP_344132304.1">
    <property type="nucleotide sequence ID" value="NZ_BAAALT010000097.1"/>
</dbReference>
<name>A0ABN2M779_9ACTN</name>
<accession>A0ABN2M779</accession>
<keyword evidence="5" id="KW-1185">Reference proteome</keyword>
<comment type="caution">
    <text evidence="4">The sequence shown here is derived from an EMBL/GenBank/DDBJ whole genome shotgun (WGS) entry which is preliminary data.</text>
</comment>
<protein>
    <recommendedName>
        <fullName evidence="3">Tetracycline repressor TetR C-terminal domain-containing protein</fullName>
    </recommendedName>
</protein>
<reference evidence="4 5" key="1">
    <citation type="journal article" date="2019" name="Int. J. Syst. Evol. Microbiol.">
        <title>The Global Catalogue of Microorganisms (GCM) 10K type strain sequencing project: providing services to taxonomists for standard genome sequencing and annotation.</title>
        <authorList>
            <consortium name="The Broad Institute Genomics Platform"/>
            <consortium name="The Broad Institute Genome Sequencing Center for Infectious Disease"/>
            <person name="Wu L."/>
            <person name="Ma J."/>
        </authorList>
    </citation>
    <scope>NUCLEOTIDE SEQUENCE [LARGE SCALE GENOMIC DNA]</scope>
    <source>
        <strain evidence="4 5">JCM 13250</strain>
    </source>
</reference>
<evidence type="ECO:0000313" key="4">
    <source>
        <dbReference type="EMBL" id="GAA1808963.1"/>
    </source>
</evidence>
<evidence type="ECO:0000313" key="5">
    <source>
        <dbReference type="Proteomes" id="UP001500218"/>
    </source>
</evidence>
<sequence>MQAIMLVSGYVWRESQLMIDIEAAVSRDDKWQQMLLNYGANLAAVADRARFPEVNALIDAGTFEDADTIDEDFAFGLDRILDGIATLIR</sequence>
<organism evidence="4 5">
    <name type="scientific">Luedemannella flava</name>
    <dbReference type="NCBI Taxonomy" id="349316"/>
    <lineage>
        <taxon>Bacteria</taxon>
        <taxon>Bacillati</taxon>
        <taxon>Actinomycetota</taxon>
        <taxon>Actinomycetes</taxon>
        <taxon>Micromonosporales</taxon>
        <taxon>Micromonosporaceae</taxon>
        <taxon>Luedemannella</taxon>
    </lineage>
</organism>
<dbReference type="InterPro" id="IPR004111">
    <property type="entry name" value="Repressor_TetR_C"/>
</dbReference>
<proteinExistence type="predicted"/>
<keyword evidence="1" id="KW-0805">Transcription regulation</keyword>
<evidence type="ECO:0000259" key="3">
    <source>
        <dbReference type="Pfam" id="PF02909"/>
    </source>
</evidence>
<evidence type="ECO:0000256" key="1">
    <source>
        <dbReference type="ARBA" id="ARBA00023015"/>
    </source>
</evidence>
<feature type="domain" description="Tetracycline repressor TetR C-terminal" evidence="3">
    <location>
        <begin position="39"/>
        <end position="87"/>
    </location>
</feature>
<gene>
    <name evidence="4" type="ORF">GCM10009682_33440</name>
</gene>
<dbReference type="EMBL" id="BAAALT010000097">
    <property type="protein sequence ID" value="GAA1808963.1"/>
    <property type="molecule type" value="Genomic_DNA"/>
</dbReference>
<keyword evidence="2" id="KW-0804">Transcription</keyword>
<dbReference type="Proteomes" id="UP001500218">
    <property type="component" value="Unassembled WGS sequence"/>
</dbReference>
<dbReference type="Gene3D" id="1.10.357.10">
    <property type="entry name" value="Tetracycline Repressor, domain 2"/>
    <property type="match status" value="1"/>
</dbReference>